<feature type="domain" description="Type II methyltransferase M.TaqI-like" evidence="6">
    <location>
        <begin position="544"/>
        <end position="779"/>
    </location>
</feature>
<dbReference type="Proteomes" id="UP000535276">
    <property type="component" value="Unassembled WGS sequence"/>
</dbReference>
<dbReference type="PANTHER" id="PTHR33841:SF1">
    <property type="entry name" value="DNA METHYLTRANSFERASE A"/>
    <property type="match status" value="1"/>
</dbReference>
<dbReference type="GO" id="GO:0003676">
    <property type="term" value="F:nucleic acid binding"/>
    <property type="evidence" value="ECO:0007669"/>
    <property type="project" value="InterPro"/>
</dbReference>
<sequence>MARHLKRVADIGLTAVLIEGGLISPDQVAAIAATVPDQKAAADYGCPKGTNLRDEITRYFRIGQAHWQVYARLAAPTESQTVAFAKSVLEQAFGFEDLRGPNIHERDGHTFRITLEAKGGRVPVVVAAPSSEADAFTKALPQLGDDHGGTIPRRSPSVLLQDWLNTNPDSLWGLVFAGDRVRLMRDNASFTRPAFIEVDLGAIFRDEMFADFTATWLLLHATRFGGDHTPASGSWLERWREAGLRAGTAARERLGESVEEALLALGQGFLDSNPALRSKLDDDQLSIHALFEQILRIVYRLIFLAVSEDRDLLHSPDAPASSRDLYASAYGFSSLRERSARRSAHDHHHDVWEGVKIVFLGLGRGERILGLPPLGGLFAGGQTPDLDVAKLSNRAFLRAVFHLSWLIEDGRRVRINWRDMATEELGSVYEGLLELTPSREDNGRRFCFAGGNEARGNARKKSGSYYTPDSLVQTLLDSTLNPVIDQAEAEGGVERILKLAVIDPACGSGHFLLGAARRIATRIALLRDTEAPDYPAAMRDVVRHCIYGVDRNPMAVELAKVALWIEAVEPGKPLTFLDSHIRCGDSLVGVFDLSVLKEGIPEDAYKPLNGDDREIVNYYKGKNRRELSERDQIASGFEFNRQKDLARDLSALAAMPEETVDQIGEKRSRFEALMKHGAAAWTVEFACDLWTSAFFVPKTQHEQHVGLDGRPKRGTELVATSGTIWELLRGRAPFDALAASATALAGQNRFFHWPIAFADIMGRGGFDVVIGNPPWEMPEVDDREFFVSRIPEIAAETSAQKRRQMIAALAESDPRAHREWLQHTRSYAASRSFFTGSTRFPNGANGRLNYYKLFLENSFFAVTKTGRLGMVIPSGLTTNAYERPLWHSLVKNGYVSAVYDFENSGRLFPGIDSRIKFTLISLRKQVEERFVTACWLADVSELQEDSRVIALTLDDLVNFSPDDLALPQFRRQADLDLLVLASNRHGQLSDHEDWSYTPRLMFSSSDDAFSPVDIRTLPGARHTSDNQIVTSTGEVLVPVYEGKMVGILDHRQADIYINPANAARQAQERPIPDEEKTSPDRFAAPQFWLREEAVRQRRFGKRQGDWELVFCDVTSATNERTTIASIVPLSGLTRSLPSIYLRSSSAKDAVLLVGALSSLVVDFFAKLKVSSNHLTQGILATLPMPSRARIQEFANGVLQDTDWFEDRVIELLYVSWDLAKFAKEVGRHTPPYKWDESRRFWLRCEIDAAFFHLILGAPEDWGKGEDQSFASPREAVKYMLEAFSVLSRKEESRFGGDRRTERTVLEIYDEMEAAISSGRPYQTRLTPAPADPSCCHSAPFGEALLADGVWARPEPSQAGDVGAIFAAVLKAMVGAKPFHDVRLAAAFVMEPRLLVPLLPAAKAAEWRRLVGAEVDPLASNVATFVARNNTAWGSALRNHRGNGRLVENLDLGTWASGPGLDAIDTSGWPDGRAGFVFGALENINLDAAVDSLPADIQQWVINAAAA</sequence>
<dbReference type="InterPro" id="IPR011639">
    <property type="entry name" value="MethylTrfase_TaqI-like_dom"/>
</dbReference>
<accession>A0A7Z0E558</accession>
<dbReference type="GO" id="GO:0006304">
    <property type="term" value="P:DNA modification"/>
    <property type="evidence" value="ECO:0007669"/>
    <property type="project" value="InterPro"/>
</dbReference>
<dbReference type="PROSITE" id="PS00092">
    <property type="entry name" value="N6_MTASE"/>
    <property type="match status" value="1"/>
</dbReference>
<keyword evidence="2" id="KW-0489">Methyltransferase</keyword>
<evidence type="ECO:0000259" key="6">
    <source>
        <dbReference type="Pfam" id="PF07669"/>
    </source>
</evidence>
<evidence type="ECO:0000313" key="8">
    <source>
        <dbReference type="Proteomes" id="UP000535276"/>
    </source>
</evidence>
<comment type="caution">
    <text evidence="7">The sequence shown here is derived from an EMBL/GenBank/DDBJ whole genome shotgun (WGS) entry which is preliminary data.</text>
</comment>
<dbReference type="InterPro" id="IPR050953">
    <property type="entry name" value="N4_N6_ade-DNA_methylase"/>
</dbReference>
<dbReference type="EMBL" id="JACBZV010000013">
    <property type="protein sequence ID" value="NYJ14714.1"/>
    <property type="molecule type" value="Genomic_DNA"/>
</dbReference>
<dbReference type="EC" id="2.1.1.72" evidence="1"/>
<evidence type="ECO:0000313" key="7">
    <source>
        <dbReference type="EMBL" id="NYJ14714.1"/>
    </source>
</evidence>
<gene>
    <name evidence="7" type="ORF">GGI64_005812</name>
</gene>
<evidence type="ECO:0000256" key="4">
    <source>
        <dbReference type="ARBA" id="ARBA00022691"/>
    </source>
</evidence>
<dbReference type="GO" id="GO:0032259">
    <property type="term" value="P:methylation"/>
    <property type="evidence" value="ECO:0007669"/>
    <property type="project" value="UniProtKB-KW"/>
</dbReference>
<protein>
    <recommendedName>
        <fullName evidence="1">site-specific DNA-methyltransferase (adenine-specific)</fullName>
        <ecNumber evidence="1">2.1.1.72</ecNumber>
    </recommendedName>
</protein>
<evidence type="ECO:0000256" key="2">
    <source>
        <dbReference type="ARBA" id="ARBA00022603"/>
    </source>
</evidence>
<dbReference type="SUPFAM" id="SSF53335">
    <property type="entry name" value="S-adenosyl-L-methionine-dependent methyltransferases"/>
    <property type="match status" value="1"/>
</dbReference>
<comment type="catalytic activity">
    <reaction evidence="5">
        <text>a 2'-deoxyadenosine in DNA + S-adenosyl-L-methionine = an N(6)-methyl-2'-deoxyadenosine in DNA + S-adenosyl-L-homocysteine + H(+)</text>
        <dbReference type="Rhea" id="RHEA:15197"/>
        <dbReference type="Rhea" id="RHEA-COMP:12418"/>
        <dbReference type="Rhea" id="RHEA-COMP:12419"/>
        <dbReference type="ChEBI" id="CHEBI:15378"/>
        <dbReference type="ChEBI" id="CHEBI:57856"/>
        <dbReference type="ChEBI" id="CHEBI:59789"/>
        <dbReference type="ChEBI" id="CHEBI:90615"/>
        <dbReference type="ChEBI" id="CHEBI:90616"/>
        <dbReference type="EC" id="2.1.1.72"/>
    </reaction>
</comment>
<dbReference type="PANTHER" id="PTHR33841">
    <property type="entry name" value="DNA METHYLTRANSFERASE YEEA-RELATED"/>
    <property type="match status" value="1"/>
</dbReference>
<organism evidence="7 8">
    <name type="scientific">Rhizobium leguminosarum</name>
    <dbReference type="NCBI Taxonomy" id="384"/>
    <lineage>
        <taxon>Bacteria</taxon>
        <taxon>Pseudomonadati</taxon>
        <taxon>Pseudomonadota</taxon>
        <taxon>Alphaproteobacteria</taxon>
        <taxon>Hyphomicrobiales</taxon>
        <taxon>Rhizobiaceae</taxon>
        <taxon>Rhizobium/Agrobacterium group</taxon>
        <taxon>Rhizobium</taxon>
    </lineage>
</organism>
<evidence type="ECO:0000256" key="1">
    <source>
        <dbReference type="ARBA" id="ARBA00011900"/>
    </source>
</evidence>
<keyword evidence="3" id="KW-0808">Transferase</keyword>
<dbReference type="GO" id="GO:0009007">
    <property type="term" value="F:site-specific DNA-methyltransferase (adenine-specific) activity"/>
    <property type="evidence" value="ECO:0007669"/>
    <property type="project" value="UniProtKB-EC"/>
</dbReference>
<name>A0A7Z0E558_RHILE</name>
<dbReference type="InterPro" id="IPR002052">
    <property type="entry name" value="DNA_methylase_N6_adenine_CS"/>
</dbReference>
<dbReference type="InterPro" id="IPR029063">
    <property type="entry name" value="SAM-dependent_MTases_sf"/>
</dbReference>
<keyword evidence="4" id="KW-0949">S-adenosyl-L-methionine</keyword>
<proteinExistence type="predicted"/>
<reference evidence="7 8" key="1">
    <citation type="submission" date="2020-07" db="EMBL/GenBank/DDBJ databases">
        <title>Genomic Encyclopedia of Type Strains, Phase IV (KMG-V): Genome sequencing to study the core and pangenomes of soil and plant-associated prokaryotes.</title>
        <authorList>
            <person name="Whitman W."/>
        </authorList>
    </citation>
    <scope>NUCLEOTIDE SEQUENCE [LARGE SCALE GENOMIC DNA]</scope>
    <source>
        <strain evidence="7 8">SEMIA 4052</strain>
    </source>
</reference>
<dbReference type="RefSeq" id="WP_179613295.1">
    <property type="nucleotide sequence ID" value="NZ_JACBZV010000013.1"/>
</dbReference>
<dbReference type="Pfam" id="PF07669">
    <property type="entry name" value="Eco57I"/>
    <property type="match status" value="1"/>
</dbReference>
<dbReference type="Gene3D" id="3.40.50.150">
    <property type="entry name" value="Vaccinia Virus protein VP39"/>
    <property type="match status" value="2"/>
</dbReference>
<dbReference type="PRINTS" id="PR00507">
    <property type="entry name" value="N12N6MTFRASE"/>
</dbReference>
<evidence type="ECO:0000256" key="3">
    <source>
        <dbReference type="ARBA" id="ARBA00022679"/>
    </source>
</evidence>
<evidence type="ECO:0000256" key="5">
    <source>
        <dbReference type="ARBA" id="ARBA00047942"/>
    </source>
</evidence>